<gene>
    <name evidence="1" type="ORF">METZ01_LOCUS432670</name>
</gene>
<dbReference type="AlphaFoldDB" id="A0A382Y929"/>
<feature type="non-terminal residue" evidence="1">
    <location>
        <position position="26"/>
    </location>
</feature>
<proteinExistence type="predicted"/>
<accession>A0A382Y929</accession>
<protein>
    <submittedName>
        <fullName evidence="1">Uncharacterized protein</fullName>
    </submittedName>
</protein>
<organism evidence="1">
    <name type="scientific">marine metagenome</name>
    <dbReference type="NCBI Taxonomy" id="408172"/>
    <lineage>
        <taxon>unclassified sequences</taxon>
        <taxon>metagenomes</taxon>
        <taxon>ecological metagenomes</taxon>
    </lineage>
</organism>
<evidence type="ECO:0000313" key="1">
    <source>
        <dbReference type="EMBL" id="SVD79816.1"/>
    </source>
</evidence>
<reference evidence="1" key="1">
    <citation type="submission" date="2018-05" db="EMBL/GenBank/DDBJ databases">
        <authorList>
            <person name="Lanie J.A."/>
            <person name="Ng W.-L."/>
            <person name="Kazmierczak K.M."/>
            <person name="Andrzejewski T.M."/>
            <person name="Davidsen T.M."/>
            <person name="Wayne K.J."/>
            <person name="Tettelin H."/>
            <person name="Glass J.I."/>
            <person name="Rusch D."/>
            <person name="Podicherti R."/>
            <person name="Tsui H.-C.T."/>
            <person name="Winkler M.E."/>
        </authorList>
    </citation>
    <scope>NUCLEOTIDE SEQUENCE</scope>
</reference>
<sequence length="26" mass="3016">MPQPLFFNEISYVPAIEVALHRGLWS</sequence>
<dbReference type="EMBL" id="UINC01173938">
    <property type="protein sequence ID" value="SVD79816.1"/>
    <property type="molecule type" value="Genomic_DNA"/>
</dbReference>
<name>A0A382Y929_9ZZZZ</name>